<comment type="subcellular location">
    <subcellularLocation>
        <location evidence="1">Membrane</location>
        <topology evidence="1">Lipid-anchor</topology>
    </subcellularLocation>
</comment>
<name>A0A0K9YJ55_9BACL</name>
<dbReference type="Pfam" id="PF05504">
    <property type="entry name" value="Spore_GerAC"/>
    <property type="match status" value="1"/>
</dbReference>
<evidence type="ECO:0000259" key="10">
    <source>
        <dbReference type="Pfam" id="PF25198"/>
    </source>
</evidence>
<accession>A0A0K9YJ55</accession>
<keyword evidence="4 8" id="KW-0732">Signal</keyword>
<feature type="domain" description="Spore germination protein N-terminal" evidence="10">
    <location>
        <begin position="23"/>
        <end position="221"/>
    </location>
</feature>
<feature type="domain" description="Spore germination GerAC-like C-terminal" evidence="9">
    <location>
        <begin position="232"/>
        <end position="399"/>
    </location>
</feature>
<dbReference type="STRING" id="54915.ADS79_32770"/>
<dbReference type="PATRIC" id="fig|54915.3.peg.667"/>
<dbReference type="Proteomes" id="UP000036834">
    <property type="component" value="Unassembled WGS sequence"/>
</dbReference>
<dbReference type="OrthoDB" id="2569624at2"/>
<evidence type="ECO:0000256" key="8">
    <source>
        <dbReference type="SAM" id="SignalP"/>
    </source>
</evidence>
<evidence type="ECO:0000256" key="5">
    <source>
        <dbReference type="ARBA" id="ARBA00023136"/>
    </source>
</evidence>
<dbReference type="Gene3D" id="3.30.300.210">
    <property type="entry name" value="Nutrient germinant receptor protein C, domain 3"/>
    <property type="match status" value="1"/>
</dbReference>
<dbReference type="InterPro" id="IPR008844">
    <property type="entry name" value="Spore_GerAC-like"/>
</dbReference>
<reference evidence="13" key="1">
    <citation type="submission" date="2015-07" db="EMBL/GenBank/DDBJ databases">
        <title>Genome sequencing project for genomic taxonomy and phylogenomics of Bacillus-like bacteria.</title>
        <authorList>
            <person name="Liu B."/>
            <person name="Wang J."/>
            <person name="Zhu Y."/>
            <person name="Liu G."/>
            <person name="Chen Q."/>
            <person name="Chen Z."/>
            <person name="Lan J."/>
            <person name="Che J."/>
            <person name="Ge C."/>
            <person name="Shi H."/>
            <person name="Pan Z."/>
            <person name="Liu X."/>
        </authorList>
    </citation>
    <scope>NUCLEOTIDE SEQUENCE [LARGE SCALE GENOMIC DNA]</scope>
    <source>
        <strain evidence="13">DSM 9887</strain>
    </source>
</reference>
<evidence type="ECO:0000256" key="7">
    <source>
        <dbReference type="ARBA" id="ARBA00023288"/>
    </source>
</evidence>
<evidence type="ECO:0000256" key="3">
    <source>
        <dbReference type="ARBA" id="ARBA00022544"/>
    </source>
</evidence>
<comment type="similarity">
    <text evidence="2">Belongs to the GerABKC lipoprotein family.</text>
</comment>
<dbReference type="RefSeq" id="WP_049742670.1">
    <property type="nucleotide sequence ID" value="NZ_BJON01000011.1"/>
</dbReference>
<evidence type="ECO:0000256" key="2">
    <source>
        <dbReference type="ARBA" id="ARBA00007886"/>
    </source>
</evidence>
<feature type="chain" id="PRO_5038403252" evidence="8">
    <location>
        <begin position="20"/>
        <end position="403"/>
    </location>
</feature>
<dbReference type="InterPro" id="IPR038501">
    <property type="entry name" value="Spore_GerAC_C_sf"/>
</dbReference>
<evidence type="ECO:0000256" key="1">
    <source>
        <dbReference type="ARBA" id="ARBA00004635"/>
    </source>
</evidence>
<evidence type="ECO:0000313" key="12">
    <source>
        <dbReference type="EMBL" id="KNB68737.1"/>
    </source>
</evidence>
<keyword evidence="3" id="KW-0309">Germination</keyword>
<organism evidence="12 13">
    <name type="scientific">Brevibacillus reuszeri</name>
    <dbReference type="NCBI Taxonomy" id="54915"/>
    <lineage>
        <taxon>Bacteria</taxon>
        <taxon>Bacillati</taxon>
        <taxon>Bacillota</taxon>
        <taxon>Bacilli</taxon>
        <taxon>Bacillales</taxon>
        <taxon>Paenibacillaceae</taxon>
        <taxon>Brevibacillus</taxon>
    </lineage>
</organism>
<evidence type="ECO:0000313" key="13">
    <source>
        <dbReference type="Proteomes" id="UP000036834"/>
    </source>
</evidence>
<evidence type="ECO:0000256" key="6">
    <source>
        <dbReference type="ARBA" id="ARBA00023139"/>
    </source>
</evidence>
<dbReference type="InterPro" id="IPR046953">
    <property type="entry name" value="Spore_GerAC-like_C"/>
</dbReference>
<dbReference type="Proteomes" id="UP000319578">
    <property type="component" value="Unassembled WGS sequence"/>
</dbReference>
<keyword evidence="5" id="KW-0472">Membrane</keyword>
<sequence length="403" mass="45383">MNKRLVSLCLIVMLPILLSGCWDQVQIEERGFVVGVAIDAPRSNQAEKKANQEAPDKPKGKQRFLLTHQLVIPGGLISGSQGISGGQNTTDEAFLNLVSEGDSLLEISRELATRTSRTPFYQHLKIIVVSEEIARSATAFSNTLDILLRDPDSRRSSKIFISKGDARRVIEVRPKTEKIPALYINSIGENINKNARMLPEVRIGDVHQYLLNEYSFVLPRIIAEKEEVKVAGSAVFRRKNQMVGFLGEEETEGLNFLTGHVQGGLLKAKYKDDLVVLNIHGAKKSIRADIRDKQHIKFNVEIQCEGVIFESYAKIDLLKAKTMEQIQNVFAKEIERLCNDTIHKVHQDLKADVIGLGSYLKQNHHSLWQEIKKDWEIGQELFEKSEIHVSANVFIRNIGGINK</sequence>
<dbReference type="PANTHER" id="PTHR35789">
    <property type="entry name" value="SPORE GERMINATION PROTEIN B3"/>
    <property type="match status" value="1"/>
</dbReference>
<dbReference type="GO" id="GO:0009847">
    <property type="term" value="P:spore germination"/>
    <property type="evidence" value="ECO:0007669"/>
    <property type="project" value="InterPro"/>
</dbReference>
<feature type="signal peptide" evidence="8">
    <location>
        <begin position="1"/>
        <end position="19"/>
    </location>
</feature>
<keyword evidence="14" id="KW-1185">Reference proteome</keyword>
<evidence type="ECO:0000313" key="14">
    <source>
        <dbReference type="Proteomes" id="UP000319578"/>
    </source>
</evidence>
<dbReference type="EMBL" id="BJON01000011">
    <property type="protein sequence ID" value="GED69253.1"/>
    <property type="molecule type" value="Genomic_DNA"/>
</dbReference>
<reference evidence="12" key="2">
    <citation type="submission" date="2015-07" db="EMBL/GenBank/DDBJ databases">
        <title>MeaNS - Measles Nucleotide Surveillance Program.</title>
        <authorList>
            <person name="Tran T."/>
            <person name="Druce J."/>
        </authorList>
    </citation>
    <scope>NUCLEOTIDE SEQUENCE</scope>
    <source>
        <strain evidence="12">DSM 9887</strain>
    </source>
</reference>
<dbReference type="PROSITE" id="PS51257">
    <property type="entry name" value="PROKAR_LIPOPROTEIN"/>
    <property type="match status" value="1"/>
</dbReference>
<dbReference type="AlphaFoldDB" id="A0A0K9YJ55"/>
<dbReference type="Pfam" id="PF25198">
    <property type="entry name" value="Spore_GerAC_N"/>
    <property type="match status" value="1"/>
</dbReference>
<protein>
    <submittedName>
        <fullName evidence="11">Germination protein GerLC</fullName>
    </submittedName>
    <submittedName>
        <fullName evidence="12">Spore gernimation protein</fullName>
    </submittedName>
</protein>
<dbReference type="InterPro" id="IPR057336">
    <property type="entry name" value="GerAC_N"/>
</dbReference>
<evidence type="ECO:0000256" key="4">
    <source>
        <dbReference type="ARBA" id="ARBA00022729"/>
    </source>
</evidence>
<keyword evidence="6" id="KW-0564">Palmitate</keyword>
<dbReference type="PANTHER" id="PTHR35789:SF1">
    <property type="entry name" value="SPORE GERMINATION PROTEIN B3"/>
    <property type="match status" value="1"/>
</dbReference>
<evidence type="ECO:0000313" key="11">
    <source>
        <dbReference type="EMBL" id="GED69253.1"/>
    </source>
</evidence>
<keyword evidence="7" id="KW-0449">Lipoprotein</keyword>
<evidence type="ECO:0000259" key="9">
    <source>
        <dbReference type="Pfam" id="PF05504"/>
    </source>
</evidence>
<reference evidence="11 14" key="3">
    <citation type="submission" date="2019-06" db="EMBL/GenBank/DDBJ databases">
        <title>Whole genome shotgun sequence of Brevibacillus reuszeri NBRC 15719.</title>
        <authorList>
            <person name="Hosoyama A."/>
            <person name="Uohara A."/>
            <person name="Ohji S."/>
            <person name="Ichikawa N."/>
        </authorList>
    </citation>
    <scope>NUCLEOTIDE SEQUENCE [LARGE SCALE GENOMIC DNA]</scope>
    <source>
        <strain evidence="11 14">NBRC 15719</strain>
    </source>
</reference>
<dbReference type="NCBIfam" id="TIGR02887">
    <property type="entry name" value="spore_ger_x_C"/>
    <property type="match status" value="1"/>
</dbReference>
<dbReference type="GO" id="GO:0016020">
    <property type="term" value="C:membrane"/>
    <property type="evidence" value="ECO:0007669"/>
    <property type="project" value="UniProtKB-SubCell"/>
</dbReference>
<comment type="caution">
    <text evidence="12">The sequence shown here is derived from an EMBL/GenBank/DDBJ whole genome shotgun (WGS) entry which is preliminary data.</text>
</comment>
<dbReference type="EMBL" id="LGIQ01000017">
    <property type="protein sequence ID" value="KNB68737.1"/>
    <property type="molecule type" value="Genomic_DNA"/>
</dbReference>
<proteinExistence type="inferred from homology"/>
<gene>
    <name evidence="12" type="ORF">ADS79_32770</name>
    <name evidence="11" type="ORF">BRE01_29550</name>
</gene>